<protein>
    <submittedName>
        <fullName evidence="1">Uncharacterized protein</fullName>
    </submittedName>
</protein>
<dbReference type="EMBL" id="JAOYFB010000004">
    <property type="protein sequence ID" value="KAK4013982.1"/>
    <property type="molecule type" value="Genomic_DNA"/>
</dbReference>
<keyword evidence="2" id="KW-1185">Reference proteome</keyword>
<evidence type="ECO:0000313" key="2">
    <source>
        <dbReference type="Proteomes" id="UP001234178"/>
    </source>
</evidence>
<accession>A0ABQ9ZM20</accession>
<gene>
    <name evidence="1" type="ORF">OUZ56_026530</name>
</gene>
<reference evidence="1 2" key="1">
    <citation type="journal article" date="2023" name="Nucleic Acids Res.">
        <title>The hologenome of Daphnia magna reveals possible DNA methylation and microbiome-mediated evolution of the host genome.</title>
        <authorList>
            <person name="Chaturvedi A."/>
            <person name="Li X."/>
            <person name="Dhandapani V."/>
            <person name="Marshall H."/>
            <person name="Kissane S."/>
            <person name="Cuenca-Cambronero M."/>
            <person name="Asole G."/>
            <person name="Calvet F."/>
            <person name="Ruiz-Romero M."/>
            <person name="Marangio P."/>
            <person name="Guigo R."/>
            <person name="Rago D."/>
            <person name="Mirbahai L."/>
            <person name="Eastwood N."/>
            <person name="Colbourne J.K."/>
            <person name="Zhou J."/>
            <person name="Mallon E."/>
            <person name="Orsini L."/>
        </authorList>
    </citation>
    <scope>NUCLEOTIDE SEQUENCE [LARGE SCALE GENOMIC DNA]</scope>
    <source>
        <strain evidence="1">LRV0_1</strain>
    </source>
</reference>
<evidence type="ECO:0000313" key="1">
    <source>
        <dbReference type="EMBL" id="KAK4013982.1"/>
    </source>
</evidence>
<dbReference type="Proteomes" id="UP001234178">
    <property type="component" value="Unassembled WGS sequence"/>
</dbReference>
<proteinExistence type="predicted"/>
<comment type="caution">
    <text evidence="1">The sequence shown here is derived from an EMBL/GenBank/DDBJ whole genome shotgun (WGS) entry which is preliminary data.</text>
</comment>
<sequence length="162" mass="17626">MSPAGFVGRIQQNQLTALRPISMICINCILWKTFLPPKTLLFRAADLSLPSPLLRRSARAIAVVVVVTLFLLPGSAGCRDAYVLSPHNRSTRSFPPASDPSSPPDRLLLLDTAFLDTTARISPFKNFSIQSILSLPIDDACFQPPTIAHSSCLAREVIPDTV</sequence>
<name>A0ABQ9ZM20_9CRUS</name>
<organism evidence="1 2">
    <name type="scientific">Daphnia magna</name>
    <dbReference type="NCBI Taxonomy" id="35525"/>
    <lineage>
        <taxon>Eukaryota</taxon>
        <taxon>Metazoa</taxon>
        <taxon>Ecdysozoa</taxon>
        <taxon>Arthropoda</taxon>
        <taxon>Crustacea</taxon>
        <taxon>Branchiopoda</taxon>
        <taxon>Diplostraca</taxon>
        <taxon>Cladocera</taxon>
        <taxon>Anomopoda</taxon>
        <taxon>Daphniidae</taxon>
        <taxon>Daphnia</taxon>
    </lineage>
</organism>